<comment type="caution">
    <text evidence="1">The sequence shown here is derived from an EMBL/GenBank/DDBJ whole genome shotgun (WGS) entry which is preliminary data.</text>
</comment>
<dbReference type="NCBIfam" id="TIGR04371">
    <property type="entry name" value="methyltran_NanM"/>
    <property type="match status" value="1"/>
</dbReference>
<dbReference type="Proteomes" id="UP000450012">
    <property type="component" value="Unassembled WGS sequence"/>
</dbReference>
<dbReference type="Gene3D" id="3.40.50.150">
    <property type="entry name" value="Vaccinia Virus protein VP39"/>
    <property type="match status" value="1"/>
</dbReference>
<sequence>MHLSIEGGFDDRRVTADPAIIERVMKAYQRSKEVQQGAAEVYQVSHMWLPIYSGYMGEVMDVMARRDAEALGRIYANFFRESCSVGIHGLPIDMAANFFNVPVISDESKGKYVEDIMHRFNIWLSSMGKALPLDVLETPVVGNPYGFYIDGKFYRHGVDYQHYYATAISRLTRSKSHRTVLELGGGFGGLGYFLLRDNPDLTYIDVDLPENMALTAYYLLNACPDKKIALYGEVDLKTADLSQYDAIVLPNFAIAELPSGTVDLCFNSYSLAEMSLDTVDNYIAHFNRLATKYIYHINHTRIPPVKADEFPIDYSKFELVSRAPAMWNMGRNKEMDEFEYIYKAKDLSYA</sequence>
<dbReference type="EMBL" id="WWCK01000009">
    <property type="protein sequence ID" value="MYM70404.1"/>
    <property type="molecule type" value="Genomic_DNA"/>
</dbReference>
<gene>
    <name evidence="1" type="ORF">GTP45_26880</name>
</gene>
<accession>A0A7X4KEH2</accession>
<dbReference type="GO" id="GO:0008168">
    <property type="term" value="F:methyltransferase activity"/>
    <property type="evidence" value="ECO:0007669"/>
    <property type="project" value="UniProtKB-KW"/>
</dbReference>
<keyword evidence="1" id="KW-0808">Transferase</keyword>
<protein>
    <submittedName>
        <fullName evidence="1">Sugar O-methyltransferase</fullName>
        <ecNumber evidence="1">2.1.1.-</ecNumber>
    </submittedName>
</protein>
<evidence type="ECO:0000313" key="1">
    <source>
        <dbReference type="EMBL" id="MYM70404.1"/>
    </source>
</evidence>
<evidence type="ECO:0000313" key="2">
    <source>
        <dbReference type="Proteomes" id="UP000450012"/>
    </source>
</evidence>
<keyword evidence="2" id="KW-1185">Reference proteome</keyword>
<dbReference type="InterPro" id="IPR030807">
    <property type="entry name" value="Methyltran_NanM"/>
</dbReference>
<dbReference type="AlphaFoldDB" id="A0A7X4KEH2"/>
<dbReference type="GO" id="GO:0032259">
    <property type="term" value="P:methylation"/>
    <property type="evidence" value="ECO:0007669"/>
    <property type="project" value="UniProtKB-KW"/>
</dbReference>
<reference evidence="1 2" key="1">
    <citation type="submission" date="2019-12" db="EMBL/GenBank/DDBJ databases">
        <title>Novel species isolated from a subtropical stream in China.</title>
        <authorList>
            <person name="Lu H."/>
        </authorList>
    </citation>
    <scope>NUCLEOTIDE SEQUENCE [LARGE SCALE GENOMIC DNA]</scope>
    <source>
        <strain evidence="1 2">FT55W</strain>
    </source>
</reference>
<dbReference type="RefSeq" id="WP_161016899.1">
    <property type="nucleotide sequence ID" value="NZ_WWCK01000009.1"/>
</dbReference>
<proteinExistence type="predicted"/>
<dbReference type="EC" id="2.1.1.-" evidence="1"/>
<dbReference type="InterPro" id="IPR029063">
    <property type="entry name" value="SAM-dependent_MTases_sf"/>
</dbReference>
<organism evidence="1 2">
    <name type="scientific">Duganella rivi</name>
    <dbReference type="NCBI Taxonomy" id="2666083"/>
    <lineage>
        <taxon>Bacteria</taxon>
        <taxon>Pseudomonadati</taxon>
        <taxon>Pseudomonadota</taxon>
        <taxon>Betaproteobacteria</taxon>
        <taxon>Burkholderiales</taxon>
        <taxon>Oxalobacteraceae</taxon>
        <taxon>Telluria group</taxon>
        <taxon>Duganella</taxon>
    </lineage>
</organism>
<name>A0A7X4KEH2_9BURK</name>
<keyword evidence="1" id="KW-0489">Methyltransferase</keyword>
<dbReference type="SUPFAM" id="SSF53335">
    <property type="entry name" value="S-adenosyl-L-methionine-dependent methyltransferases"/>
    <property type="match status" value="1"/>
</dbReference>